<dbReference type="AlphaFoldDB" id="A0AAW0GS58"/>
<feature type="compositionally biased region" description="Low complexity" evidence="1">
    <location>
        <begin position="140"/>
        <end position="152"/>
    </location>
</feature>
<protein>
    <submittedName>
        <fullName evidence="2">Uncharacterized protein</fullName>
    </submittedName>
</protein>
<evidence type="ECO:0000313" key="3">
    <source>
        <dbReference type="Proteomes" id="UP001385951"/>
    </source>
</evidence>
<gene>
    <name evidence="2" type="ORF">QCA50_003447</name>
</gene>
<comment type="caution">
    <text evidence="2">The sequence shown here is derived from an EMBL/GenBank/DDBJ whole genome shotgun (WGS) entry which is preliminary data.</text>
</comment>
<evidence type="ECO:0000313" key="2">
    <source>
        <dbReference type="EMBL" id="KAK7693874.1"/>
    </source>
</evidence>
<feature type="compositionally biased region" description="Basic residues" evidence="1">
    <location>
        <begin position="48"/>
        <end position="61"/>
    </location>
</feature>
<proteinExistence type="predicted"/>
<name>A0AAW0GS58_9APHY</name>
<accession>A0AAW0GS58</accession>
<sequence length="203" mass="23391">MYSFYHPDMPRGRPRRKSDPYPPCPPGMDPADHLRQQLEAVGLDCSPIKKKKKKGDKKSKPKPSSSSKDNDAATTTNEPETKPAPKKPLKLGYHPVLPKSGLIKKSWNYQRPYRAPITANDVRRIYRERELQTPKANPNQRLTQPTTSTPTPRLRRSDSQEFRDWQNQYRTIPDSAIIPEPWAVQRCADPRTCRNPNCTDPRH</sequence>
<organism evidence="2 3">
    <name type="scientific">Cerrena zonata</name>
    <dbReference type="NCBI Taxonomy" id="2478898"/>
    <lineage>
        <taxon>Eukaryota</taxon>
        <taxon>Fungi</taxon>
        <taxon>Dikarya</taxon>
        <taxon>Basidiomycota</taxon>
        <taxon>Agaricomycotina</taxon>
        <taxon>Agaricomycetes</taxon>
        <taxon>Polyporales</taxon>
        <taxon>Cerrenaceae</taxon>
        <taxon>Cerrena</taxon>
    </lineage>
</organism>
<reference evidence="2 3" key="1">
    <citation type="submission" date="2022-09" db="EMBL/GenBank/DDBJ databases">
        <authorList>
            <person name="Palmer J.M."/>
        </authorList>
    </citation>
    <scope>NUCLEOTIDE SEQUENCE [LARGE SCALE GENOMIC DNA]</scope>
    <source>
        <strain evidence="2 3">DSM 7382</strain>
    </source>
</reference>
<keyword evidence="3" id="KW-1185">Reference proteome</keyword>
<dbReference type="Proteomes" id="UP001385951">
    <property type="component" value="Unassembled WGS sequence"/>
</dbReference>
<feature type="region of interest" description="Disordered" evidence="1">
    <location>
        <begin position="130"/>
        <end position="160"/>
    </location>
</feature>
<dbReference type="EMBL" id="JASBNA010000003">
    <property type="protein sequence ID" value="KAK7693874.1"/>
    <property type="molecule type" value="Genomic_DNA"/>
</dbReference>
<feature type="region of interest" description="Disordered" evidence="1">
    <location>
        <begin position="1"/>
        <end position="94"/>
    </location>
</feature>
<evidence type="ECO:0000256" key="1">
    <source>
        <dbReference type="SAM" id="MobiDB-lite"/>
    </source>
</evidence>